<reference evidence="2" key="1">
    <citation type="submission" date="2024-10" db="EMBL/GenBank/DDBJ databases">
        <title>Genetic diversity among independent isolates of the Dolichocephalovirinae subfamily.</title>
        <authorList>
            <person name="Ely B."/>
            <person name="Thomas Q."/>
            <person name="Mohammadi T."/>
        </authorList>
    </citation>
    <scope>NUCLEOTIDE SEQUENCE</scope>
</reference>
<feature type="region of interest" description="Disordered" evidence="1">
    <location>
        <begin position="182"/>
        <end position="279"/>
    </location>
</feature>
<organism evidence="2">
    <name type="scientific">Caulobacter phage BL57</name>
    <dbReference type="NCBI Taxonomy" id="3348355"/>
    <lineage>
        <taxon>Viruses</taxon>
    </lineage>
</organism>
<accession>A0AB74ULW8</accession>
<proteinExistence type="predicted"/>
<evidence type="ECO:0000313" key="2">
    <source>
        <dbReference type="EMBL" id="XHV10834.1"/>
    </source>
</evidence>
<protein>
    <submittedName>
        <fullName evidence="2">Terminase small subunit</fullName>
    </submittedName>
</protein>
<sequence>MPRLANDRHEMYAMMRAKGMMPAQAAQAAGFVKGSSTYAQLEKDPEVQARAQELVEENNAKREQMRAANEEAARIVGQMAGVNKAWVIQKLAENAQNAAQDGDYKESNAALKLIGEEFAMFQGASAEGRENGAGERVFDLDNLTAVLQPAAKIIAPKVTQKVDPQAAFDLIAGNSTAAKRQREARAFSEGGDADAAFTEEADIDAIPDGAWSGPSPDDLIAQEETATEPDAPEDDDKITWEPIDPKTPAADILDRVARAAQRQNPEPTDDDRPKRRSSR</sequence>
<name>A0AB74ULW8_9VIRU</name>
<feature type="compositionally biased region" description="Acidic residues" evidence="1">
    <location>
        <begin position="225"/>
        <end position="236"/>
    </location>
</feature>
<evidence type="ECO:0000256" key="1">
    <source>
        <dbReference type="SAM" id="MobiDB-lite"/>
    </source>
</evidence>
<gene>
    <name evidence="2" type="ORF">BL57_362</name>
</gene>
<dbReference type="EMBL" id="PQ287320">
    <property type="protein sequence ID" value="XHV10834.1"/>
    <property type="molecule type" value="Genomic_DNA"/>
</dbReference>